<dbReference type="GO" id="GO:0005506">
    <property type="term" value="F:iron ion binding"/>
    <property type="evidence" value="ECO:0007669"/>
    <property type="project" value="InterPro"/>
</dbReference>
<dbReference type="SUPFAM" id="SSF47175">
    <property type="entry name" value="Cytochromes"/>
    <property type="match status" value="1"/>
</dbReference>
<sequence precursor="true">MARWFGAAAAALAALVMTLSGSMADEKGPAAKDVMKAVAGKTGFCAKCAGAVKAANWAEAQDYAKKMADCGVALTKAPCPKGDAKSWETLTKRFCEQTAAVNKAAQAKDGEAFGAALKTFTGSCKTCHDAHKK</sequence>
<dbReference type="GO" id="GO:0009055">
    <property type="term" value="F:electron transfer activity"/>
    <property type="evidence" value="ECO:0007669"/>
    <property type="project" value="InterPro"/>
</dbReference>
<evidence type="ECO:0000313" key="2">
    <source>
        <dbReference type="EMBL" id="QDU18165.1"/>
    </source>
</evidence>
<keyword evidence="1" id="KW-0732">Signal</keyword>
<dbReference type="EMBL" id="CP036273">
    <property type="protein sequence ID" value="QDU18165.1"/>
    <property type="molecule type" value="Genomic_DNA"/>
</dbReference>
<gene>
    <name evidence="2" type="ORF">ETAA1_00480</name>
</gene>
<dbReference type="RefSeq" id="WP_145233256.1">
    <property type="nucleotide sequence ID" value="NZ_CP036273.1"/>
</dbReference>
<dbReference type="Proteomes" id="UP000319576">
    <property type="component" value="Chromosome"/>
</dbReference>
<proteinExistence type="predicted"/>
<dbReference type="GO" id="GO:0022900">
    <property type="term" value="P:electron transport chain"/>
    <property type="evidence" value="ECO:0007669"/>
    <property type="project" value="InterPro"/>
</dbReference>
<protein>
    <recommendedName>
        <fullName evidence="4">Cytochrome c</fullName>
    </recommendedName>
</protein>
<dbReference type="OrthoDB" id="283232at2"/>
<evidence type="ECO:0000256" key="1">
    <source>
        <dbReference type="SAM" id="SignalP"/>
    </source>
</evidence>
<feature type="chain" id="PRO_5022106490" description="Cytochrome c" evidence="1">
    <location>
        <begin position="25"/>
        <end position="133"/>
    </location>
</feature>
<organism evidence="2 3">
    <name type="scientific">Urbifossiella limnaea</name>
    <dbReference type="NCBI Taxonomy" id="2528023"/>
    <lineage>
        <taxon>Bacteria</taxon>
        <taxon>Pseudomonadati</taxon>
        <taxon>Planctomycetota</taxon>
        <taxon>Planctomycetia</taxon>
        <taxon>Gemmatales</taxon>
        <taxon>Gemmataceae</taxon>
        <taxon>Urbifossiella</taxon>
    </lineage>
</organism>
<reference evidence="2 3" key="1">
    <citation type="submission" date="2019-02" db="EMBL/GenBank/DDBJ databases">
        <title>Deep-cultivation of Planctomycetes and their phenomic and genomic characterization uncovers novel biology.</title>
        <authorList>
            <person name="Wiegand S."/>
            <person name="Jogler M."/>
            <person name="Boedeker C."/>
            <person name="Pinto D."/>
            <person name="Vollmers J."/>
            <person name="Rivas-Marin E."/>
            <person name="Kohn T."/>
            <person name="Peeters S.H."/>
            <person name="Heuer A."/>
            <person name="Rast P."/>
            <person name="Oberbeckmann S."/>
            <person name="Bunk B."/>
            <person name="Jeske O."/>
            <person name="Meyerdierks A."/>
            <person name="Storesund J.E."/>
            <person name="Kallscheuer N."/>
            <person name="Luecker S."/>
            <person name="Lage O.M."/>
            <person name="Pohl T."/>
            <person name="Merkel B.J."/>
            <person name="Hornburger P."/>
            <person name="Mueller R.-W."/>
            <person name="Bruemmer F."/>
            <person name="Labrenz M."/>
            <person name="Spormann A.M."/>
            <person name="Op den Camp H."/>
            <person name="Overmann J."/>
            <person name="Amann R."/>
            <person name="Jetten M.S.M."/>
            <person name="Mascher T."/>
            <person name="Medema M.H."/>
            <person name="Devos D.P."/>
            <person name="Kaster A.-K."/>
            <person name="Ovreas L."/>
            <person name="Rohde M."/>
            <person name="Galperin M.Y."/>
            <person name="Jogler C."/>
        </authorList>
    </citation>
    <scope>NUCLEOTIDE SEQUENCE [LARGE SCALE GENOMIC DNA]</scope>
    <source>
        <strain evidence="2 3">ETA_A1</strain>
    </source>
</reference>
<accession>A0A517XKX7</accession>
<dbReference type="InterPro" id="IPR010980">
    <property type="entry name" value="Cyt_c/b562"/>
</dbReference>
<dbReference type="GO" id="GO:0020037">
    <property type="term" value="F:heme binding"/>
    <property type="evidence" value="ECO:0007669"/>
    <property type="project" value="InterPro"/>
</dbReference>
<dbReference type="Gene3D" id="1.20.120.10">
    <property type="entry name" value="Cytochrome c/b562"/>
    <property type="match status" value="1"/>
</dbReference>
<keyword evidence="3" id="KW-1185">Reference proteome</keyword>
<evidence type="ECO:0000313" key="3">
    <source>
        <dbReference type="Proteomes" id="UP000319576"/>
    </source>
</evidence>
<name>A0A517XKX7_9BACT</name>
<dbReference type="PROSITE" id="PS51009">
    <property type="entry name" value="CYTCII"/>
    <property type="match status" value="1"/>
</dbReference>
<dbReference type="AlphaFoldDB" id="A0A517XKX7"/>
<dbReference type="Pfam" id="PF01322">
    <property type="entry name" value="Cytochrom_C_2"/>
    <property type="match status" value="1"/>
</dbReference>
<dbReference type="KEGG" id="uli:ETAA1_00480"/>
<evidence type="ECO:0008006" key="4">
    <source>
        <dbReference type="Google" id="ProtNLM"/>
    </source>
</evidence>
<dbReference type="InterPro" id="IPR002321">
    <property type="entry name" value="Cyt_c_II"/>
</dbReference>
<feature type="signal peptide" evidence="1">
    <location>
        <begin position="1"/>
        <end position="24"/>
    </location>
</feature>